<dbReference type="InterPro" id="IPR024498">
    <property type="entry name" value="DUF2786"/>
</dbReference>
<evidence type="ECO:0000313" key="4">
    <source>
        <dbReference type="EMBL" id="RWX44610.1"/>
    </source>
</evidence>
<protein>
    <submittedName>
        <fullName evidence="4">SprT-like family protein</fullName>
    </submittedName>
</protein>
<feature type="domain" description="SprT-like" evidence="1">
    <location>
        <begin position="48"/>
        <end position="112"/>
    </location>
</feature>
<dbReference type="Pfam" id="PF10979">
    <property type="entry name" value="DUF2786"/>
    <property type="match status" value="1"/>
</dbReference>
<dbReference type="AlphaFoldDB" id="A0A3S3RPE4"/>
<keyword evidence="5" id="KW-1185">Reference proteome</keyword>
<feature type="domain" description="DUF7168" evidence="3">
    <location>
        <begin position="203"/>
        <end position="316"/>
    </location>
</feature>
<evidence type="ECO:0000259" key="2">
    <source>
        <dbReference type="Pfam" id="PF10979"/>
    </source>
</evidence>
<reference evidence="4 5" key="1">
    <citation type="submission" date="2017-01" db="EMBL/GenBank/DDBJ databases">
        <title>The cable genome- insights into the physiology and evolution of filamentous bacteria capable of sulfide oxidation via long distance electron transfer.</title>
        <authorList>
            <person name="Schreiber L."/>
            <person name="Bjerg J.T."/>
            <person name="Boggild A."/>
            <person name="Van De Vossenberg J."/>
            <person name="Meysman F."/>
            <person name="Nielsen L.P."/>
            <person name="Schramm A."/>
            <person name="Kjeldsen K.U."/>
        </authorList>
    </citation>
    <scope>NUCLEOTIDE SEQUENCE [LARGE SCALE GENOMIC DNA]</scope>
    <source>
        <strain evidence="4">MCF</strain>
    </source>
</reference>
<dbReference type="Proteomes" id="UP000287853">
    <property type="component" value="Unassembled WGS sequence"/>
</dbReference>
<dbReference type="InterPro" id="IPR006640">
    <property type="entry name" value="SprT-like_domain"/>
</dbReference>
<comment type="caution">
    <text evidence="4">The sequence shown here is derived from an EMBL/GenBank/DDBJ whole genome shotgun (WGS) entry which is preliminary data.</text>
</comment>
<proteinExistence type="predicted"/>
<dbReference type="EMBL" id="MTKO01000092">
    <property type="protein sequence ID" value="RWX44610.1"/>
    <property type="molecule type" value="Genomic_DNA"/>
</dbReference>
<evidence type="ECO:0000259" key="1">
    <source>
        <dbReference type="Pfam" id="PF10263"/>
    </source>
</evidence>
<evidence type="ECO:0000259" key="3">
    <source>
        <dbReference type="Pfam" id="PF23771"/>
    </source>
</evidence>
<dbReference type="Pfam" id="PF10263">
    <property type="entry name" value="SprT-like"/>
    <property type="match status" value="1"/>
</dbReference>
<name>A0A3S3RPE4_9BACT</name>
<accession>A0A3S3RPE4</accession>
<organism evidence="4 5">
    <name type="scientific">Candidatus Electrothrix aarhusensis</name>
    <dbReference type="NCBI Taxonomy" id="1859131"/>
    <lineage>
        <taxon>Bacteria</taxon>
        <taxon>Pseudomonadati</taxon>
        <taxon>Thermodesulfobacteriota</taxon>
        <taxon>Desulfobulbia</taxon>
        <taxon>Desulfobulbales</taxon>
        <taxon>Desulfobulbaceae</taxon>
        <taxon>Candidatus Electrothrix</taxon>
    </lineage>
</organism>
<sequence length="395" mass="44797">MKESMTSTRISEAAQQAWLEQLIHEFNYICSYYRVQLRTPIFELSAAKQQLGCWVPDQRIIRISQHLIVSSCWDVVLMVLKHEMAHQVCSEYFGLPSAGHGKAFQEACQLLGVPSPYNRSTGDLPEVLAEPAKDGKTEAGRNIIRRVNKLLALAGSENEHEAALAMQRATQLLRRHNVEMTTAGDAGDNPAGNPSACVRLVIKTGKKQIPSWRKAICRILKDYFFVEVIFSSLYDAQRRDSYRTIKLLGRSENVPVAEHCYYFLEQQLEFLWGKNRQRFKGNARTAKNSYYLGLLHGFSQKMAEQAQHISQGKTQQRSEAVERSEMTGALIVSEDTLLQKFVKFHFPRLRTSTTRGGRINTQSYEDAVIAGKKIVLHQSLTEKKQGVQGLLNCFK</sequence>
<dbReference type="Pfam" id="PF23771">
    <property type="entry name" value="DUF7168"/>
    <property type="match status" value="1"/>
</dbReference>
<evidence type="ECO:0000313" key="5">
    <source>
        <dbReference type="Proteomes" id="UP000287853"/>
    </source>
</evidence>
<dbReference type="GO" id="GO:0006950">
    <property type="term" value="P:response to stress"/>
    <property type="evidence" value="ECO:0007669"/>
    <property type="project" value="UniProtKB-ARBA"/>
</dbReference>
<dbReference type="InterPro" id="IPR055592">
    <property type="entry name" value="DUF7168"/>
</dbReference>
<gene>
    <name evidence="4" type="ORF">H206_01767</name>
</gene>
<feature type="domain" description="DUF2786" evidence="2">
    <location>
        <begin position="143"/>
        <end position="180"/>
    </location>
</feature>